<sequence length="309" mass="36304">MYNVIFEREVGALTKLRTCSNIVRLEHYDIYNDKKYGKCGRVFLEYIEGETLQKTDVIELSNSEKFHIVEQLINAVQIAHENSIIHRDINPKNIIITRDKQVKLIDFGISKIKDMVNTDTLYQFATNKYAAPEVHKHSENATEKGDIYSLGAVLYFIFTGDDPPTVDEFETKLIKTGGIDIELKGIIEKMVKLLPEDRYNNIFEVRKALLKLFTRFTKANRTFIFSIDTSKIEHMRNLSLVANSGKYEDIIENNINEDFLEAYIFIENEDKPEELYRLYGMHYYFECNYDDRNQVFHVAFNCKNKRKKR</sequence>
<organism evidence="2 3">
    <name type="scientific">Caloramator quimbayensis</name>
    <dbReference type="NCBI Taxonomy" id="1147123"/>
    <lineage>
        <taxon>Bacteria</taxon>
        <taxon>Bacillati</taxon>
        <taxon>Bacillota</taxon>
        <taxon>Clostridia</taxon>
        <taxon>Eubacteriales</taxon>
        <taxon>Clostridiaceae</taxon>
        <taxon>Caloramator</taxon>
    </lineage>
</organism>
<dbReference type="SMART" id="SM00220">
    <property type="entry name" value="S_TKc"/>
    <property type="match status" value="1"/>
</dbReference>
<keyword evidence="2" id="KW-0808">Transferase</keyword>
<dbReference type="EMBL" id="FUYH01000022">
    <property type="protein sequence ID" value="SKA96782.1"/>
    <property type="molecule type" value="Genomic_DNA"/>
</dbReference>
<keyword evidence="3" id="KW-1185">Reference proteome</keyword>
<dbReference type="Proteomes" id="UP000190105">
    <property type="component" value="Unassembled WGS sequence"/>
</dbReference>
<gene>
    <name evidence="2" type="ORF">SAMN05443428_12243</name>
</gene>
<name>A0A1T4Y4P8_9CLOT</name>
<dbReference type="RefSeq" id="WP_179122295.1">
    <property type="nucleotide sequence ID" value="NZ_FUYH01000022.1"/>
</dbReference>
<dbReference type="SUPFAM" id="SSF56112">
    <property type="entry name" value="Protein kinase-like (PK-like)"/>
    <property type="match status" value="1"/>
</dbReference>
<keyword evidence="2" id="KW-0418">Kinase</keyword>
<proteinExistence type="predicted"/>
<dbReference type="PANTHER" id="PTHR44167">
    <property type="entry name" value="OVARIAN-SPECIFIC SERINE/THREONINE-PROTEIN KINASE LOK-RELATED"/>
    <property type="match status" value="1"/>
</dbReference>
<dbReference type="InterPro" id="IPR000719">
    <property type="entry name" value="Prot_kinase_dom"/>
</dbReference>
<dbReference type="AlphaFoldDB" id="A0A1T4Y4P8"/>
<feature type="domain" description="Protein kinase" evidence="1">
    <location>
        <begin position="1"/>
        <end position="210"/>
    </location>
</feature>
<evidence type="ECO:0000313" key="2">
    <source>
        <dbReference type="EMBL" id="SKA96782.1"/>
    </source>
</evidence>
<dbReference type="Gene3D" id="1.10.510.10">
    <property type="entry name" value="Transferase(Phosphotransferase) domain 1"/>
    <property type="match status" value="1"/>
</dbReference>
<evidence type="ECO:0000313" key="3">
    <source>
        <dbReference type="Proteomes" id="UP000190105"/>
    </source>
</evidence>
<dbReference type="STRING" id="1147123.SAMN05443428_12243"/>
<dbReference type="GO" id="GO:0004674">
    <property type="term" value="F:protein serine/threonine kinase activity"/>
    <property type="evidence" value="ECO:0007669"/>
    <property type="project" value="UniProtKB-KW"/>
</dbReference>
<dbReference type="GO" id="GO:0005524">
    <property type="term" value="F:ATP binding"/>
    <property type="evidence" value="ECO:0007669"/>
    <property type="project" value="InterPro"/>
</dbReference>
<accession>A0A1T4Y4P8</accession>
<dbReference type="Pfam" id="PF00069">
    <property type="entry name" value="Pkinase"/>
    <property type="match status" value="1"/>
</dbReference>
<evidence type="ECO:0000259" key="1">
    <source>
        <dbReference type="PROSITE" id="PS50011"/>
    </source>
</evidence>
<dbReference type="CDD" id="cd14014">
    <property type="entry name" value="STKc_PknB_like"/>
    <property type="match status" value="1"/>
</dbReference>
<keyword evidence="2" id="KW-0723">Serine/threonine-protein kinase</keyword>
<dbReference type="PROSITE" id="PS50011">
    <property type="entry name" value="PROTEIN_KINASE_DOM"/>
    <property type="match status" value="1"/>
</dbReference>
<reference evidence="3" key="1">
    <citation type="submission" date="2017-02" db="EMBL/GenBank/DDBJ databases">
        <authorList>
            <person name="Varghese N."/>
            <person name="Submissions S."/>
        </authorList>
    </citation>
    <scope>NUCLEOTIDE SEQUENCE [LARGE SCALE GENOMIC DNA]</scope>
    <source>
        <strain evidence="3">USBA 833</strain>
    </source>
</reference>
<protein>
    <submittedName>
        <fullName evidence="2">Serine/threonine protein kinase</fullName>
    </submittedName>
</protein>
<dbReference type="PANTHER" id="PTHR44167:SF24">
    <property type="entry name" value="SERINE_THREONINE-PROTEIN KINASE CHK2"/>
    <property type="match status" value="1"/>
</dbReference>
<dbReference type="InterPro" id="IPR011009">
    <property type="entry name" value="Kinase-like_dom_sf"/>
</dbReference>